<keyword evidence="3" id="KW-1185">Reference proteome</keyword>
<dbReference type="AlphaFoldDB" id="A0A6G1EHK4"/>
<comment type="caution">
    <text evidence="2">The sequence shown here is derived from an EMBL/GenBank/DDBJ whole genome shotgun (WGS) entry which is preliminary data.</text>
</comment>
<sequence>MDSHQSRAPWADPPKDILDLVVRRISCEVDRLRMGRVCHSWRLALAKLKPPAPPPPLPWLVLPETDVHGLTFSCVLSGWRRTHPFFLPHAARHARYFGSYDGVWLFLAVDGQGDEDQDHLLVNLTNFQFLDLPNAIRIDPMFPQVIKDIEIAIVAATLSRQPTEQGCIAAGIIQLPPFFLGVKAIAFRRMGDRVILPFYEEVCHEVVEDLLYYKGDFLLLTREEDIRVCPEPIFHEAHVQVVSNLLRFQPRGDDENILARYLVQSRGRVLMVVKLSSPLDYWPTSAFRVFQREDRPLDDGMLEYSWSELDKLDGRMLFLRRGCSRSYEAADGYPGMEGIYFLDDRSFHEPIFHDPDMAFDHAYHCSDNGKWSKSPSPQVDRCFPERGQSKYSSSVWILP</sequence>
<evidence type="ECO:0000313" key="3">
    <source>
        <dbReference type="Proteomes" id="UP000479710"/>
    </source>
</evidence>
<accession>A0A6G1EHK4</accession>
<proteinExistence type="predicted"/>
<protein>
    <recommendedName>
        <fullName evidence="1">KIB1-4 beta-propeller domain-containing protein</fullName>
    </recommendedName>
</protein>
<dbReference type="InterPro" id="IPR005174">
    <property type="entry name" value="KIB1-4_b-propeller"/>
</dbReference>
<dbReference type="EMBL" id="SPHZ02000003">
    <property type="protein sequence ID" value="KAF0924300.1"/>
    <property type="molecule type" value="Genomic_DNA"/>
</dbReference>
<gene>
    <name evidence="2" type="ORF">E2562_010000</name>
</gene>
<reference evidence="2 3" key="1">
    <citation type="submission" date="2019-11" db="EMBL/GenBank/DDBJ databases">
        <title>Whole genome sequence of Oryza granulata.</title>
        <authorList>
            <person name="Li W."/>
        </authorList>
    </citation>
    <scope>NUCLEOTIDE SEQUENCE [LARGE SCALE GENOMIC DNA]</scope>
    <source>
        <strain evidence="3">cv. Menghai</strain>
        <tissue evidence="2">Leaf</tissue>
    </source>
</reference>
<evidence type="ECO:0000313" key="2">
    <source>
        <dbReference type="EMBL" id="KAF0924300.1"/>
    </source>
</evidence>
<evidence type="ECO:0000259" key="1">
    <source>
        <dbReference type="Pfam" id="PF03478"/>
    </source>
</evidence>
<dbReference type="PANTHER" id="PTHR33110:SF135">
    <property type="entry name" value="OS05G0539300 PROTEIN"/>
    <property type="match status" value="1"/>
</dbReference>
<organism evidence="2 3">
    <name type="scientific">Oryza meyeriana var. granulata</name>
    <dbReference type="NCBI Taxonomy" id="110450"/>
    <lineage>
        <taxon>Eukaryota</taxon>
        <taxon>Viridiplantae</taxon>
        <taxon>Streptophyta</taxon>
        <taxon>Embryophyta</taxon>
        <taxon>Tracheophyta</taxon>
        <taxon>Spermatophyta</taxon>
        <taxon>Magnoliopsida</taxon>
        <taxon>Liliopsida</taxon>
        <taxon>Poales</taxon>
        <taxon>Poaceae</taxon>
        <taxon>BOP clade</taxon>
        <taxon>Oryzoideae</taxon>
        <taxon>Oryzeae</taxon>
        <taxon>Oryzinae</taxon>
        <taxon>Oryza</taxon>
        <taxon>Oryza meyeriana</taxon>
    </lineage>
</organism>
<dbReference type="Proteomes" id="UP000479710">
    <property type="component" value="Unassembled WGS sequence"/>
</dbReference>
<dbReference type="PANTHER" id="PTHR33110">
    <property type="entry name" value="F-BOX/KELCH-REPEAT PROTEIN-RELATED"/>
    <property type="match status" value="1"/>
</dbReference>
<dbReference type="OrthoDB" id="642536at2759"/>
<feature type="domain" description="KIB1-4 beta-propeller" evidence="1">
    <location>
        <begin position="80"/>
        <end position="348"/>
    </location>
</feature>
<name>A0A6G1EHK4_9ORYZ</name>
<dbReference type="Pfam" id="PF03478">
    <property type="entry name" value="Beta-prop_KIB1-4"/>
    <property type="match status" value="1"/>
</dbReference>
<dbReference type="Gene3D" id="1.20.1280.50">
    <property type="match status" value="1"/>
</dbReference>